<evidence type="ECO:0000313" key="2">
    <source>
        <dbReference type="EMBL" id="MBR8535124.1"/>
    </source>
</evidence>
<evidence type="ECO:0000313" key="3">
    <source>
        <dbReference type="Proteomes" id="UP000679220"/>
    </source>
</evidence>
<gene>
    <name evidence="2" type="ORF">KDU71_06110</name>
</gene>
<proteinExistence type="predicted"/>
<protein>
    <submittedName>
        <fullName evidence="2">Uncharacterized protein</fullName>
    </submittedName>
</protein>
<organism evidence="2 3">
    <name type="scientific">Carboxylicivirga sediminis</name>
    <dbReference type="NCBI Taxonomy" id="2006564"/>
    <lineage>
        <taxon>Bacteria</taxon>
        <taxon>Pseudomonadati</taxon>
        <taxon>Bacteroidota</taxon>
        <taxon>Bacteroidia</taxon>
        <taxon>Marinilabiliales</taxon>
        <taxon>Marinilabiliaceae</taxon>
        <taxon>Carboxylicivirga</taxon>
    </lineage>
</organism>
<feature type="region of interest" description="Disordered" evidence="1">
    <location>
        <begin position="123"/>
        <end position="153"/>
    </location>
</feature>
<accession>A0A941IX79</accession>
<keyword evidence="3" id="KW-1185">Reference proteome</keyword>
<dbReference type="RefSeq" id="WP_212189031.1">
    <property type="nucleotide sequence ID" value="NZ_JAGTAR010000007.1"/>
</dbReference>
<name>A0A941IX79_9BACT</name>
<dbReference type="Proteomes" id="UP000679220">
    <property type="component" value="Unassembled WGS sequence"/>
</dbReference>
<evidence type="ECO:0000256" key="1">
    <source>
        <dbReference type="SAM" id="MobiDB-lite"/>
    </source>
</evidence>
<comment type="caution">
    <text evidence="2">The sequence shown here is derived from an EMBL/GenBank/DDBJ whole genome shotgun (WGS) entry which is preliminary data.</text>
</comment>
<dbReference type="AlphaFoldDB" id="A0A941IX79"/>
<feature type="compositionally biased region" description="Polar residues" evidence="1">
    <location>
        <begin position="123"/>
        <end position="135"/>
    </location>
</feature>
<reference evidence="2" key="1">
    <citation type="journal article" date="2018" name="Int. J. Syst. Evol. Microbiol.">
        <title>Carboxylicivirga sediminis sp. nov., isolated from coastal sediment.</title>
        <authorList>
            <person name="Wang F.Q."/>
            <person name="Ren L.H."/>
            <person name="Zou R.J."/>
            <person name="Sun Y.Z."/>
            <person name="Liu X.J."/>
            <person name="Jiang F."/>
            <person name="Liu L.J."/>
        </authorList>
    </citation>
    <scope>NUCLEOTIDE SEQUENCE</scope>
    <source>
        <strain evidence="2">JR1</strain>
    </source>
</reference>
<sequence length="259" mass="29950">MASQTKLNIANGWVSIYRSLANSPLWLAETFTRGQAWVDMLLLTNHADGYLRVRGNRVDIKRGQLGWSKTELARRWNWSTGKVRRFFNELEKDKQIVQQKNHLTSIITVVNYSLYQNVNQQATGNRLSNDRQTSPNNKKKKENKVNNENGEFTPPTLETIISFFIENESLQEEAEKFMNHYTGNGWMIGNSKMQNWKSAAKNWMIRSSSFNQIKATNYETNKIRGQKSVNTTQEPKLTRTEQAKRNLLASVAAMDDRLL</sequence>
<reference evidence="2" key="2">
    <citation type="submission" date="2021-04" db="EMBL/GenBank/DDBJ databases">
        <authorList>
            <person name="Zhang T."/>
            <person name="Zhang Y."/>
            <person name="Lu D."/>
            <person name="Zuo D."/>
            <person name="Du Z."/>
        </authorList>
    </citation>
    <scope>NUCLEOTIDE SEQUENCE</scope>
    <source>
        <strain evidence="2">JR1</strain>
    </source>
</reference>
<dbReference type="EMBL" id="JAGTAR010000007">
    <property type="protein sequence ID" value="MBR8535124.1"/>
    <property type="molecule type" value="Genomic_DNA"/>
</dbReference>